<dbReference type="PROSITE" id="PS51192">
    <property type="entry name" value="HELICASE_ATP_BIND_1"/>
    <property type="match status" value="1"/>
</dbReference>
<proteinExistence type="predicted"/>
<protein>
    <submittedName>
        <fullName evidence="2">DEAD/DEAH box helicase</fullName>
    </submittedName>
</protein>
<dbReference type="GO" id="GO:0004386">
    <property type="term" value="F:helicase activity"/>
    <property type="evidence" value="ECO:0007669"/>
    <property type="project" value="UniProtKB-KW"/>
</dbReference>
<keyword evidence="2" id="KW-0378">Hydrolase</keyword>
<dbReference type="RefSeq" id="WP_219938345.1">
    <property type="nucleotide sequence ID" value="NZ_JAGFNY010000057.1"/>
</dbReference>
<evidence type="ECO:0000313" key="3">
    <source>
        <dbReference type="Proteomes" id="UP000731465"/>
    </source>
</evidence>
<dbReference type="PANTHER" id="PTHR47957">
    <property type="entry name" value="ATP-DEPENDENT HELICASE HRQ1"/>
    <property type="match status" value="1"/>
</dbReference>
<keyword evidence="3" id="KW-1185">Reference proteome</keyword>
<dbReference type="PANTHER" id="PTHR47957:SF3">
    <property type="entry name" value="ATP-DEPENDENT HELICASE HRQ1"/>
    <property type="match status" value="1"/>
</dbReference>
<dbReference type="InterPro" id="IPR027417">
    <property type="entry name" value="P-loop_NTPase"/>
</dbReference>
<feature type="domain" description="Helicase ATP-binding" evidence="1">
    <location>
        <begin position="100"/>
        <end position="385"/>
    </location>
</feature>
<dbReference type="Pfam" id="PF00270">
    <property type="entry name" value="DEAD"/>
    <property type="match status" value="2"/>
</dbReference>
<dbReference type="Proteomes" id="UP000731465">
    <property type="component" value="Unassembled WGS sequence"/>
</dbReference>
<keyword evidence="2" id="KW-0067">ATP-binding</keyword>
<dbReference type="EMBL" id="JAGFNY010000057">
    <property type="protein sequence ID" value="MBW7571114.1"/>
    <property type="molecule type" value="Genomic_DNA"/>
</dbReference>
<evidence type="ECO:0000259" key="1">
    <source>
        <dbReference type="PROSITE" id="PS51192"/>
    </source>
</evidence>
<name>A0ABS7DIL2_9GAMM</name>
<gene>
    <name evidence="2" type="ORF">J5V48_09445</name>
</gene>
<reference evidence="2 3" key="1">
    <citation type="submission" date="2021-03" db="EMBL/GenBank/DDBJ databases">
        <title>Succinivibrio sp. nov. isolated from feces of cow.</title>
        <authorList>
            <person name="Choi J.-Y."/>
        </authorList>
    </citation>
    <scope>NUCLEOTIDE SEQUENCE [LARGE SCALE GENOMIC DNA]</scope>
    <source>
        <strain evidence="2 3">AGMB01872</strain>
    </source>
</reference>
<keyword evidence="2" id="KW-0547">Nucleotide-binding</keyword>
<dbReference type="Gene3D" id="3.40.50.300">
    <property type="entry name" value="P-loop containing nucleotide triphosphate hydrolases"/>
    <property type="match status" value="1"/>
</dbReference>
<dbReference type="InterPro" id="IPR011545">
    <property type="entry name" value="DEAD/DEAH_box_helicase_dom"/>
</dbReference>
<keyword evidence="2" id="KW-0347">Helicase</keyword>
<comment type="caution">
    <text evidence="2">The sequence shown here is derived from an EMBL/GenBank/DDBJ whole genome shotgun (WGS) entry which is preliminary data.</text>
</comment>
<dbReference type="InterPro" id="IPR014001">
    <property type="entry name" value="Helicase_ATP-bd"/>
</dbReference>
<sequence>MEYFATNVHRILKDSLKNYILSQYFGKSPLIFDAVERALDGDEVIAQDPYIESSPSYKSVEDGLQKSHKLPQWLKDFFSDLIEYKLGVYKTPFYHQIQALESFIQEQDLFVATGTGSGKTECFMWPLVTKLVTEAKTAPKQWNEIRGIRTIILYPMNALVGDQLSRLRRLMMDKSDHFVTAFRKASFFNSRRPQFGMYTGRTPFPGDKPISGDDKRLADNLSNFVADEEHNKNSDFINDLAKQGRVPAKKNLLTFIESLKKSKHQTSDDDSELITRFEMQNNCPDILITNYSMLELILLRPIENKIWQDTKNWLQSDKNNKLLFVIDEAHMYRGSFGGEVALLIRRLMAKLDIDRDRIQFILTTASMPKNCDNEINEFADKLTSAKNKLRFKYFAGVREETIESAIFDIPVGKYKKFREKIFEKTDLLNLDSEKGIELVTDFFQGCFDKPLHFSNKSDIEIWLFYNLHKFSPFSRLFNECRGQAKSLRDLSINIFREGLLSDASEEDRRLALSVLLLIAPLAKNEHGITLFPARMHMLFRGIKGVYACTNPNCKHAVSNEKFSLGKIYLNEGRYHCIECDSNVYELYYDRRCGALYLKGFIDKNFISTCEFKDSFFLWTTTNRYSKDKLTEIHFYIPEKDFVQKSNYKFCYLDYKTGFIHLHKTDDNKNSLLKLMYYYPKNQNNNDIFTFHCCPHCNHNFSVSQLSSFKTIGNMAFNELIKQQFILQPPVESKKIEKFPNEGRKVLLFSDSRARAARLALDMSNSSNFTILRQLFALAVDKMQEEAKKKESKDHNYSLFNIYGFLCNEIAKKNVFVFNGDSRKKLIADSIEYKNQTVNRYSSGEIKSKTLNDAPKEMQEYLLRLFAGKYNTFYDTAIMWLAPTQSAKNEYFKRIYDEIVTAH</sequence>
<evidence type="ECO:0000313" key="2">
    <source>
        <dbReference type="EMBL" id="MBW7571114.1"/>
    </source>
</evidence>
<accession>A0ABS7DIL2</accession>
<dbReference type="SMART" id="SM00487">
    <property type="entry name" value="DEXDc"/>
    <property type="match status" value="1"/>
</dbReference>
<dbReference type="SUPFAM" id="SSF52540">
    <property type="entry name" value="P-loop containing nucleoside triphosphate hydrolases"/>
    <property type="match status" value="1"/>
</dbReference>
<organism evidence="2 3">
    <name type="scientific">Succinivibrio faecicola</name>
    <dbReference type="NCBI Taxonomy" id="2820300"/>
    <lineage>
        <taxon>Bacteria</taxon>
        <taxon>Pseudomonadati</taxon>
        <taxon>Pseudomonadota</taxon>
        <taxon>Gammaproteobacteria</taxon>
        <taxon>Aeromonadales</taxon>
        <taxon>Succinivibrionaceae</taxon>
        <taxon>Succinivibrio</taxon>
    </lineage>
</organism>